<name>A0AAN9S3Q5_PSOTE</name>
<evidence type="ECO:0000313" key="3">
    <source>
        <dbReference type="Proteomes" id="UP001386955"/>
    </source>
</evidence>
<dbReference type="EMBL" id="JAYMYS010000007">
    <property type="protein sequence ID" value="KAK7387144.1"/>
    <property type="molecule type" value="Genomic_DNA"/>
</dbReference>
<feature type="transmembrane region" description="Helical" evidence="1">
    <location>
        <begin position="12"/>
        <end position="33"/>
    </location>
</feature>
<organism evidence="2 3">
    <name type="scientific">Psophocarpus tetragonolobus</name>
    <name type="common">Winged bean</name>
    <name type="synonym">Dolichos tetragonolobus</name>
    <dbReference type="NCBI Taxonomy" id="3891"/>
    <lineage>
        <taxon>Eukaryota</taxon>
        <taxon>Viridiplantae</taxon>
        <taxon>Streptophyta</taxon>
        <taxon>Embryophyta</taxon>
        <taxon>Tracheophyta</taxon>
        <taxon>Spermatophyta</taxon>
        <taxon>Magnoliopsida</taxon>
        <taxon>eudicotyledons</taxon>
        <taxon>Gunneridae</taxon>
        <taxon>Pentapetalae</taxon>
        <taxon>rosids</taxon>
        <taxon>fabids</taxon>
        <taxon>Fabales</taxon>
        <taxon>Fabaceae</taxon>
        <taxon>Papilionoideae</taxon>
        <taxon>50 kb inversion clade</taxon>
        <taxon>NPAAA clade</taxon>
        <taxon>indigoferoid/millettioid clade</taxon>
        <taxon>Phaseoleae</taxon>
        <taxon>Psophocarpus</taxon>
    </lineage>
</organism>
<proteinExistence type="predicted"/>
<dbReference type="AlphaFoldDB" id="A0AAN9S3Q5"/>
<keyword evidence="3" id="KW-1185">Reference proteome</keyword>
<evidence type="ECO:0000313" key="2">
    <source>
        <dbReference type="EMBL" id="KAK7387144.1"/>
    </source>
</evidence>
<gene>
    <name evidence="2" type="ORF">VNO78_27679</name>
</gene>
<reference evidence="2 3" key="1">
    <citation type="submission" date="2024-01" db="EMBL/GenBank/DDBJ databases">
        <title>The genomes of 5 underutilized Papilionoideae crops provide insights into root nodulation and disease resistanc.</title>
        <authorList>
            <person name="Jiang F."/>
        </authorList>
    </citation>
    <scope>NUCLEOTIDE SEQUENCE [LARGE SCALE GENOMIC DNA]</scope>
    <source>
        <strain evidence="2">DUOXIRENSHENG_FW03</strain>
        <tissue evidence="2">Leaves</tissue>
    </source>
</reference>
<evidence type="ECO:0000256" key="1">
    <source>
        <dbReference type="SAM" id="Phobius"/>
    </source>
</evidence>
<keyword evidence="1" id="KW-0472">Membrane</keyword>
<protein>
    <submittedName>
        <fullName evidence="2">Uncharacterized protein</fullName>
    </submittedName>
</protein>
<keyword evidence="1" id="KW-1133">Transmembrane helix</keyword>
<comment type="caution">
    <text evidence="2">The sequence shown here is derived from an EMBL/GenBank/DDBJ whole genome shotgun (WGS) entry which is preliminary data.</text>
</comment>
<accession>A0AAN9S3Q5</accession>
<keyword evidence="1" id="KW-0812">Transmembrane</keyword>
<dbReference type="Proteomes" id="UP001386955">
    <property type="component" value="Unassembled WGS sequence"/>
</dbReference>
<sequence length="124" mass="14864">MLVVGYREHNFVLSQACCYLNYYMIFCVTFFFCRSFDLDSGIWNIVYFCHGIHQIRQVWHVYHAFVPLLPHHPHPYGNIYISVAFSLELHRHLQRVGIFIEVWHSVKNFNNCLQLHPAMLSMYL</sequence>